<dbReference type="InterPro" id="IPR002036">
    <property type="entry name" value="YbeY"/>
</dbReference>
<evidence type="ECO:0000256" key="9">
    <source>
        <dbReference type="HAMAP-Rule" id="MF_00009"/>
    </source>
</evidence>
<dbReference type="OrthoDB" id="9807740at2"/>
<accession>A0A4V0YZ30</accession>
<evidence type="ECO:0000256" key="5">
    <source>
        <dbReference type="ARBA" id="ARBA00022723"/>
    </source>
</evidence>
<dbReference type="EMBL" id="CP035758">
    <property type="protein sequence ID" value="QBD78291.1"/>
    <property type="molecule type" value="Genomic_DNA"/>
</dbReference>
<keyword evidence="4 9" id="KW-0540">Nuclease</keyword>
<proteinExistence type="inferred from homology"/>
<organism evidence="10 11">
    <name type="scientific">Ktedonosporobacter rubrisoli</name>
    <dbReference type="NCBI Taxonomy" id="2509675"/>
    <lineage>
        <taxon>Bacteria</taxon>
        <taxon>Bacillati</taxon>
        <taxon>Chloroflexota</taxon>
        <taxon>Ktedonobacteria</taxon>
        <taxon>Ktedonobacterales</taxon>
        <taxon>Ktedonosporobacteraceae</taxon>
        <taxon>Ktedonosporobacter</taxon>
    </lineage>
</organism>
<dbReference type="Gene3D" id="3.40.390.30">
    <property type="entry name" value="Metalloproteases ('zincins'), catalytic domain"/>
    <property type="match status" value="1"/>
</dbReference>
<evidence type="ECO:0000256" key="2">
    <source>
        <dbReference type="ARBA" id="ARBA00022517"/>
    </source>
</evidence>
<evidence type="ECO:0000313" key="11">
    <source>
        <dbReference type="Proteomes" id="UP000290365"/>
    </source>
</evidence>
<dbReference type="PROSITE" id="PS01306">
    <property type="entry name" value="UPF0054"/>
    <property type="match status" value="1"/>
</dbReference>
<dbReference type="SUPFAM" id="SSF55486">
    <property type="entry name" value="Metalloproteases ('zincins'), catalytic domain"/>
    <property type="match status" value="1"/>
</dbReference>
<keyword evidence="8 9" id="KW-0862">Zinc</keyword>
<keyword evidence="6 9" id="KW-0255">Endonuclease</keyword>
<keyword evidence="3 9" id="KW-0698">rRNA processing</keyword>
<dbReference type="InterPro" id="IPR020549">
    <property type="entry name" value="YbeY_CS"/>
</dbReference>
<dbReference type="NCBIfam" id="TIGR00043">
    <property type="entry name" value="rRNA maturation RNase YbeY"/>
    <property type="match status" value="1"/>
</dbReference>
<gene>
    <name evidence="9 10" type="primary">ybeY</name>
    <name evidence="10" type="ORF">EPA93_20725</name>
</gene>
<dbReference type="GO" id="GO:0006364">
    <property type="term" value="P:rRNA processing"/>
    <property type="evidence" value="ECO:0007669"/>
    <property type="project" value="UniProtKB-UniRule"/>
</dbReference>
<evidence type="ECO:0000256" key="4">
    <source>
        <dbReference type="ARBA" id="ARBA00022722"/>
    </source>
</evidence>
<dbReference type="GO" id="GO:0008270">
    <property type="term" value="F:zinc ion binding"/>
    <property type="evidence" value="ECO:0007669"/>
    <property type="project" value="UniProtKB-UniRule"/>
</dbReference>
<dbReference type="EC" id="3.1.-.-" evidence="9"/>
<comment type="similarity">
    <text evidence="1 9">Belongs to the endoribonuclease YbeY family.</text>
</comment>
<sequence length="185" mass="20808">MEHPLIELYVSITDSQDHASAEQLLQTVDIDDVVVRTLHAAGIQQQVMLTVLITDDEGIREMNMQYRNQDKPTDVLSFPLLNKPLVEAPQDQLWVPQEDAEEQQAQHPDFITPPGMVQNLGDIVISWHTLLQQAQNAGHGPLYELIFLLAHGVLHLVGYDDQTEAGYRAMVGIQEQILRQSGQKV</sequence>
<dbReference type="GO" id="GO:0004521">
    <property type="term" value="F:RNA endonuclease activity"/>
    <property type="evidence" value="ECO:0007669"/>
    <property type="project" value="UniProtKB-UniRule"/>
</dbReference>
<protein>
    <recommendedName>
        <fullName evidence="9">Endoribonuclease YbeY</fullName>
        <ecNumber evidence="9">3.1.-.-</ecNumber>
    </recommendedName>
</protein>
<evidence type="ECO:0000256" key="3">
    <source>
        <dbReference type="ARBA" id="ARBA00022552"/>
    </source>
</evidence>
<dbReference type="PANTHER" id="PTHR46986">
    <property type="entry name" value="ENDORIBONUCLEASE YBEY, CHLOROPLASTIC"/>
    <property type="match status" value="1"/>
</dbReference>
<dbReference type="InterPro" id="IPR023091">
    <property type="entry name" value="MetalPrtase_cat_dom_sf_prd"/>
</dbReference>
<dbReference type="Pfam" id="PF02130">
    <property type="entry name" value="YbeY"/>
    <property type="match status" value="1"/>
</dbReference>
<dbReference type="PANTHER" id="PTHR46986:SF1">
    <property type="entry name" value="ENDORIBONUCLEASE YBEY, CHLOROPLASTIC"/>
    <property type="match status" value="1"/>
</dbReference>
<keyword evidence="11" id="KW-1185">Reference proteome</keyword>
<dbReference type="GO" id="GO:0004222">
    <property type="term" value="F:metalloendopeptidase activity"/>
    <property type="evidence" value="ECO:0007669"/>
    <property type="project" value="InterPro"/>
</dbReference>
<evidence type="ECO:0000256" key="7">
    <source>
        <dbReference type="ARBA" id="ARBA00022801"/>
    </source>
</evidence>
<comment type="function">
    <text evidence="9">Single strand-specific metallo-endoribonuclease involved in late-stage 70S ribosome quality control and in maturation of the 3' terminus of the 16S rRNA.</text>
</comment>
<reference evidence="10 11" key="1">
    <citation type="submission" date="2019-01" db="EMBL/GenBank/DDBJ databases">
        <title>Ktedonosporobacter rubrisoli SCAWS-G2.</title>
        <authorList>
            <person name="Huang Y."/>
            <person name="Yan B."/>
        </authorList>
    </citation>
    <scope>NUCLEOTIDE SEQUENCE [LARGE SCALE GENOMIC DNA]</scope>
    <source>
        <strain evidence="10 11">SCAWS-G2</strain>
    </source>
</reference>
<feature type="binding site" evidence="9">
    <location>
        <position position="151"/>
    </location>
    <ligand>
        <name>Zn(2+)</name>
        <dbReference type="ChEBI" id="CHEBI:29105"/>
        <note>catalytic</note>
    </ligand>
</feature>
<keyword evidence="9" id="KW-0963">Cytoplasm</keyword>
<dbReference type="KEGG" id="kbs:EPA93_20725"/>
<evidence type="ECO:0000313" key="10">
    <source>
        <dbReference type="EMBL" id="QBD78291.1"/>
    </source>
</evidence>
<evidence type="ECO:0000256" key="6">
    <source>
        <dbReference type="ARBA" id="ARBA00022759"/>
    </source>
</evidence>
<keyword evidence="7 9" id="KW-0378">Hydrolase</keyword>
<evidence type="ECO:0000256" key="8">
    <source>
        <dbReference type="ARBA" id="ARBA00022833"/>
    </source>
</evidence>
<comment type="cofactor">
    <cofactor evidence="9">
        <name>Zn(2+)</name>
        <dbReference type="ChEBI" id="CHEBI:29105"/>
    </cofactor>
    <text evidence="9">Binds 1 zinc ion.</text>
</comment>
<dbReference type="AlphaFoldDB" id="A0A4V0YZ30"/>
<keyword evidence="2 9" id="KW-0690">Ribosome biogenesis</keyword>
<dbReference type="RefSeq" id="WP_129889344.1">
    <property type="nucleotide sequence ID" value="NZ_CP035758.1"/>
</dbReference>
<feature type="binding site" evidence="9">
    <location>
        <position position="161"/>
    </location>
    <ligand>
        <name>Zn(2+)</name>
        <dbReference type="ChEBI" id="CHEBI:29105"/>
        <note>catalytic</note>
    </ligand>
</feature>
<dbReference type="Proteomes" id="UP000290365">
    <property type="component" value="Chromosome"/>
</dbReference>
<keyword evidence="5 9" id="KW-0479">Metal-binding</keyword>
<dbReference type="GO" id="GO:0005737">
    <property type="term" value="C:cytoplasm"/>
    <property type="evidence" value="ECO:0007669"/>
    <property type="project" value="UniProtKB-SubCell"/>
</dbReference>
<evidence type="ECO:0000256" key="1">
    <source>
        <dbReference type="ARBA" id="ARBA00010875"/>
    </source>
</evidence>
<feature type="binding site" evidence="9">
    <location>
        <position position="155"/>
    </location>
    <ligand>
        <name>Zn(2+)</name>
        <dbReference type="ChEBI" id="CHEBI:29105"/>
        <note>catalytic</note>
    </ligand>
</feature>
<comment type="subcellular location">
    <subcellularLocation>
        <location evidence="9">Cytoplasm</location>
    </subcellularLocation>
</comment>
<name>A0A4V0YZ30_KTERU</name>
<dbReference type="HAMAP" id="MF_00009">
    <property type="entry name" value="Endoribonucl_YbeY"/>
    <property type="match status" value="1"/>
</dbReference>